<organism evidence="2 3">
    <name type="scientific">Plantactinospora sonchi</name>
    <dbReference type="NCBI Taxonomy" id="1544735"/>
    <lineage>
        <taxon>Bacteria</taxon>
        <taxon>Bacillati</taxon>
        <taxon>Actinomycetota</taxon>
        <taxon>Actinomycetes</taxon>
        <taxon>Micromonosporales</taxon>
        <taxon>Micromonosporaceae</taxon>
        <taxon>Plantactinospora</taxon>
    </lineage>
</organism>
<evidence type="ECO:0000313" key="3">
    <source>
        <dbReference type="Proteomes" id="UP001332243"/>
    </source>
</evidence>
<evidence type="ECO:0000256" key="1">
    <source>
        <dbReference type="SAM" id="SignalP"/>
    </source>
</evidence>
<sequence length="176" mass="18993">MRRLLAVLTAVAVTVLTALSGAGPALAGTEPVWHRIPCESGAFDLVEVETDEVKGISHLTLAGHLDCADPKQTATFGYATYREHEPQGVLYDIRLRPYAATAPTTFHERNLLAPTSIGVCVVTDRSVRVACVGVNWDSEVGVTVEALPTDDPLVDRCVRLVRYDDSMPSPVCGTCW</sequence>
<protein>
    <recommendedName>
        <fullName evidence="4">Secreted protein</fullName>
    </recommendedName>
</protein>
<accession>A0ABU7RNI9</accession>
<feature type="signal peptide" evidence="1">
    <location>
        <begin position="1"/>
        <end position="27"/>
    </location>
</feature>
<keyword evidence="3" id="KW-1185">Reference proteome</keyword>
<evidence type="ECO:0008006" key="4">
    <source>
        <dbReference type="Google" id="ProtNLM"/>
    </source>
</evidence>
<name>A0ABU7RNI9_9ACTN</name>
<reference evidence="2 3" key="1">
    <citation type="submission" date="2024-01" db="EMBL/GenBank/DDBJ databases">
        <title>Genome insights into Plantactinospora sonchi sp. nov.</title>
        <authorList>
            <person name="Wang L."/>
        </authorList>
    </citation>
    <scope>NUCLEOTIDE SEQUENCE [LARGE SCALE GENOMIC DNA]</scope>
    <source>
        <strain evidence="2 3">NEAU-QY2</strain>
    </source>
</reference>
<feature type="chain" id="PRO_5045058259" description="Secreted protein" evidence="1">
    <location>
        <begin position="28"/>
        <end position="176"/>
    </location>
</feature>
<gene>
    <name evidence="2" type="ORF">V1633_06020</name>
</gene>
<dbReference type="Proteomes" id="UP001332243">
    <property type="component" value="Unassembled WGS sequence"/>
</dbReference>
<dbReference type="EMBL" id="JAZGQK010000004">
    <property type="protein sequence ID" value="MEE6258048.1"/>
    <property type="molecule type" value="Genomic_DNA"/>
</dbReference>
<comment type="caution">
    <text evidence="2">The sequence shown here is derived from an EMBL/GenBank/DDBJ whole genome shotgun (WGS) entry which is preliminary data.</text>
</comment>
<evidence type="ECO:0000313" key="2">
    <source>
        <dbReference type="EMBL" id="MEE6258048.1"/>
    </source>
</evidence>
<dbReference type="RefSeq" id="WP_331213177.1">
    <property type="nucleotide sequence ID" value="NZ_JAZGQK010000004.1"/>
</dbReference>
<keyword evidence="1" id="KW-0732">Signal</keyword>
<proteinExistence type="predicted"/>